<evidence type="ECO:0000313" key="2">
    <source>
        <dbReference type="Proteomes" id="UP001164746"/>
    </source>
</evidence>
<organism evidence="1 2">
    <name type="scientific">Mya arenaria</name>
    <name type="common">Soft-shell clam</name>
    <dbReference type="NCBI Taxonomy" id="6604"/>
    <lineage>
        <taxon>Eukaryota</taxon>
        <taxon>Metazoa</taxon>
        <taxon>Spiralia</taxon>
        <taxon>Lophotrochozoa</taxon>
        <taxon>Mollusca</taxon>
        <taxon>Bivalvia</taxon>
        <taxon>Autobranchia</taxon>
        <taxon>Heteroconchia</taxon>
        <taxon>Euheterodonta</taxon>
        <taxon>Imparidentia</taxon>
        <taxon>Neoheterodontei</taxon>
        <taxon>Myida</taxon>
        <taxon>Myoidea</taxon>
        <taxon>Myidae</taxon>
        <taxon>Mya</taxon>
    </lineage>
</organism>
<dbReference type="EMBL" id="CP111026">
    <property type="protein sequence ID" value="WAR28694.1"/>
    <property type="molecule type" value="Genomic_DNA"/>
</dbReference>
<protein>
    <submittedName>
        <fullName evidence="1">Uncharacterized protein</fullName>
    </submittedName>
</protein>
<dbReference type="Proteomes" id="UP001164746">
    <property type="component" value="Chromosome 15"/>
</dbReference>
<proteinExistence type="predicted"/>
<sequence>MLDSVILFQLWANVDVKQDVKRSVYKSQQRVCDVSVQVNSHRGFKHAAKNVKKLINIHVVPQPTPIYSHFTLLK</sequence>
<reference evidence="1" key="1">
    <citation type="submission" date="2022-11" db="EMBL/GenBank/DDBJ databases">
        <title>Centuries of genome instability and evolution in soft-shell clam transmissible cancer (bioRxiv).</title>
        <authorList>
            <person name="Hart S.F.M."/>
            <person name="Yonemitsu M.A."/>
            <person name="Giersch R.M."/>
            <person name="Beal B.F."/>
            <person name="Arriagada G."/>
            <person name="Davis B.W."/>
            <person name="Ostrander E.A."/>
            <person name="Goff S.P."/>
            <person name="Metzger M.J."/>
        </authorList>
    </citation>
    <scope>NUCLEOTIDE SEQUENCE</scope>
    <source>
        <strain evidence="1">MELC-2E11</strain>
        <tissue evidence="1">Siphon/mantle</tissue>
    </source>
</reference>
<keyword evidence="2" id="KW-1185">Reference proteome</keyword>
<accession>A0ABY7G5B3</accession>
<name>A0ABY7G5B3_MYAAR</name>
<gene>
    <name evidence="1" type="ORF">MAR_014398</name>
</gene>
<evidence type="ECO:0000313" key="1">
    <source>
        <dbReference type="EMBL" id="WAR28694.1"/>
    </source>
</evidence>